<dbReference type="RefSeq" id="XP_007330898.1">
    <property type="nucleotide sequence ID" value="XM_007330836.1"/>
</dbReference>
<keyword evidence="2" id="KW-0472">Membrane</keyword>
<feature type="transmembrane region" description="Helical" evidence="2">
    <location>
        <begin position="143"/>
        <end position="161"/>
    </location>
</feature>
<feature type="transmembrane region" description="Helical" evidence="2">
    <location>
        <begin position="290"/>
        <end position="309"/>
    </location>
</feature>
<organism evidence="3 4">
    <name type="scientific">Agaricus bisporus var. burnettii (strain JB137-S8 / ATCC MYA-4627 / FGSC 10392)</name>
    <name type="common">White button mushroom</name>
    <dbReference type="NCBI Taxonomy" id="597362"/>
    <lineage>
        <taxon>Eukaryota</taxon>
        <taxon>Fungi</taxon>
        <taxon>Dikarya</taxon>
        <taxon>Basidiomycota</taxon>
        <taxon>Agaricomycotina</taxon>
        <taxon>Agaricomycetes</taxon>
        <taxon>Agaricomycetidae</taxon>
        <taxon>Agaricales</taxon>
        <taxon>Agaricineae</taxon>
        <taxon>Agaricaceae</taxon>
        <taxon>Agaricus</taxon>
    </lineage>
</organism>
<dbReference type="AlphaFoldDB" id="K5VUN9"/>
<dbReference type="Proteomes" id="UP000008493">
    <property type="component" value="Unassembled WGS sequence"/>
</dbReference>
<name>K5VUN9_AGABU</name>
<feature type="transmembrane region" description="Helical" evidence="2">
    <location>
        <begin position="90"/>
        <end position="114"/>
    </location>
</feature>
<feature type="transmembrane region" description="Helical" evidence="2">
    <location>
        <begin position="211"/>
        <end position="235"/>
    </location>
</feature>
<evidence type="ECO:0000256" key="1">
    <source>
        <dbReference type="SAM" id="MobiDB-lite"/>
    </source>
</evidence>
<feature type="region of interest" description="Disordered" evidence="1">
    <location>
        <begin position="320"/>
        <end position="362"/>
    </location>
</feature>
<dbReference type="HOGENOM" id="CLU_044614_1_0_1"/>
<evidence type="ECO:0000313" key="4">
    <source>
        <dbReference type="Proteomes" id="UP000008493"/>
    </source>
</evidence>
<accession>K5VUN9</accession>
<protein>
    <submittedName>
        <fullName evidence="3">Uncharacterized protein</fullName>
    </submittedName>
</protein>
<gene>
    <name evidence="3" type="ORF">AGABI1DRAFT_129308</name>
</gene>
<feature type="transmembrane region" description="Helical" evidence="2">
    <location>
        <begin position="168"/>
        <end position="191"/>
    </location>
</feature>
<proteinExistence type="predicted"/>
<dbReference type="GeneID" id="18826978"/>
<keyword evidence="4" id="KW-1185">Reference proteome</keyword>
<dbReference type="KEGG" id="abp:AGABI1DRAFT129308"/>
<reference evidence="4" key="1">
    <citation type="journal article" date="2012" name="Proc. Natl. Acad. Sci. U.S.A.">
        <title>Genome sequence of the button mushroom Agaricus bisporus reveals mechanisms governing adaptation to a humic-rich ecological niche.</title>
        <authorList>
            <person name="Morin E."/>
            <person name="Kohler A."/>
            <person name="Baker A.R."/>
            <person name="Foulongne-Oriol M."/>
            <person name="Lombard V."/>
            <person name="Nagy L.G."/>
            <person name="Ohm R.A."/>
            <person name="Patyshakuliyeva A."/>
            <person name="Brun A."/>
            <person name="Aerts A.L."/>
            <person name="Bailey A.M."/>
            <person name="Billette C."/>
            <person name="Coutinho P.M."/>
            <person name="Deakin G."/>
            <person name="Doddapaneni H."/>
            <person name="Floudas D."/>
            <person name="Grimwood J."/>
            <person name="Hilden K."/>
            <person name="Kuees U."/>
            <person name="LaButti K.M."/>
            <person name="Lapidus A."/>
            <person name="Lindquist E.A."/>
            <person name="Lucas S.M."/>
            <person name="Murat C."/>
            <person name="Riley R.W."/>
            <person name="Salamov A.A."/>
            <person name="Schmutz J."/>
            <person name="Subramanian V."/>
            <person name="Woesten H.A.B."/>
            <person name="Xu J."/>
            <person name="Eastwood D.C."/>
            <person name="Foster G.D."/>
            <person name="Sonnenberg A.S."/>
            <person name="Cullen D."/>
            <person name="de Vries R.P."/>
            <person name="Lundell T."/>
            <person name="Hibbett D.S."/>
            <person name="Henrissat B."/>
            <person name="Burton K.S."/>
            <person name="Kerrigan R.W."/>
            <person name="Challen M.P."/>
            <person name="Grigoriev I.V."/>
            <person name="Martin F."/>
        </authorList>
    </citation>
    <scope>NUCLEOTIDE SEQUENCE [LARGE SCALE GENOMIC DNA]</scope>
    <source>
        <strain evidence="4">JB137-S8 / ATCC MYA-4627 / FGSC 10392</strain>
    </source>
</reference>
<dbReference type="OMA" id="RWVIAIT"/>
<dbReference type="EMBL" id="JH971392">
    <property type="protein sequence ID" value="EKM78179.1"/>
    <property type="molecule type" value="Genomic_DNA"/>
</dbReference>
<sequence length="404" mass="45020">MPPPLDRPDTQAHINTVAGNDRLRVQGLLLPPIMSSEEEKFPITAAQLAGNFCETLVYGMYLVTCCFCARTLLVTSSGPREGRLLRLREIRWVIAITALILFCICTFDVAIGLLHNFNAFIRAPNAKEEFLNIKDWINLARSANQLVAMLLGDFILIYRCWIVYGRRWLVIVPSVILYLGGIAMAAKLMHVEADPNTEQDISVNSPQIRPWGLPFFAITAFQNTLTTSVLIYRIWRVDSQSSKYLSHTGSIVSPFRPLPKVIRVVAESGAVYTLMVLITFIVSVSQNHALYPMSDMTLQATGVAFNVILMRASARRDRQFTEFDQSERGQTVAGDERTAGSASIGSMNLSHQRHGHRFSGATPIDEEMDDVEMGIKSIRLPMDKPSETEIYPGGITVTKVVHTS</sequence>
<evidence type="ECO:0000256" key="2">
    <source>
        <dbReference type="SAM" id="Phobius"/>
    </source>
</evidence>
<evidence type="ECO:0000313" key="3">
    <source>
        <dbReference type="EMBL" id="EKM78179.1"/>
    </source>
</evidence>
<feature type="compositionally biased region" description="Polar residues" evidence="1">
    <location>
        <begin position="340"/>
        <end position="350"/>
    </location>
</feature>
<dbReference type="InParanoid" id="K5VUN9"/>
<dbReference type="OrthoDB" id="3357408at2759"/>
<keyword evidence="2" id="KW-0812">Transmembrane</keyword>
<feature type="transmembrane region" description="Helical" evidence="2">
    <location>
        <begin position="264"/>
        <end position="284"/>
    </location>
</feature>
<dbReference type="eggNOG" id="ENOG502SRBB">
    <property type="taxonomic scope" value="Eukaryota"/>
</dbReference>
<feature type="transmembrane region" description="Helical" evidence="2">
    <location>
        <begin position="58"/>
        <end position="78"/>
    </location>
</feature>
<keyword evidence="2" id="KW-1133">Transmembrane helix</keyword>